<dbReference type="EMBL" id="RIBY02000591">
    <property type="protein sequence ID" value="KAH9840346.1"/>
    <property type="molecule type" value="Genomic_DNA"/>
</dbReference>
<dbReference type="PANTHER" id="PTHR23024:SF242">
    <property type="entry name" value="ALPHA_BETA HYDROLASE FOLD-3 DOMAIN-CONTAINING PROTEIN-RELATED"/>
    <property type="match status" value="1"/>
</dbReference>
<feature type="domain" description="Alpha/beta hydrolase fold-3" evidence="1">
    <location>
        <begin position="61"/>
        <end position="259"/>
    </location>
</feature>
<dbReference type="GO" id="GO:0016787">
    <property type="term" value="F:hydrolase activity"/>
    <property type="evidence" value="ECO:0007669"/>
    <property type="project" value="InterPro"/>
</dbReference>
<evidence type="ECO:0000313" key="3">
    <source>
        <dbReference type="Proteomes" id="UP001138500"/>
    </source>
</evidence>
<dbReference type="Proteomes" id="UP001138500">
    <property type="component" value="Unassembled WGS sequence"/>
</dbReference>
<keyword evidence="3" id="KW-1185">Reference proteome</keyword>
<dbReference type="PANTHER" id="PTHR23024">
    <property type="entry name" value="ARYLACETAMIDE DEACETYLASE"/>
    <property type="match status" value="1"/>
</dbReference>
<evidence type="ECO:0000313" key="2">
    <source>
        <dbReference type="EMBL" id="KAH9840346.1"/>
    </source>
</evidence>
<accession>A0A9W7SXE1</accession>
<dbReference type="SUPFAM" id="SSF53474">
    <property type="entry name" value="alpha/beta-Hydrolases"/>
    <property type="match status" value="1"/>
</dbReference>
<sequence>MFSYIRNKTFATLIRYRTGAVASSTDSHQDEVLQVPSRDPSRTIKVNVYQSTNGSKPTPVLINMHGSGFVIPNHGSDDAFCQRMQKDAGVTVLDADYRKAPEHPFPAAPDDVEDVVKYVLSRPEEYDVRRVSISGFSAGANLALSASGVTFPPGTFHSVLAFYPPTDIHRDRYAPESKAPGGKGSIPAWVSTSFNDCYAPSPLDRKMPKMSPLYAEGERFPDRTLIVTCARDELCNEGEELAEKIRVAKAGERVVQRRVPFGHAWDKRPKTGSEGERARYEVYGLAAEMLKA</sequence>
<dbReference type="AlphaFoldDB" id="A0A9W7SXE1"/>
<evidence type="ECO:0000259" key="1">
    <source>
        <dbReference type="Pfam" id="PF07859"/>
    </source>
</evidence>
<comment type="caution">
    <text evidence="2">The sequence shown here is derived from an EMBL/GenBank/DDBJ whole genome shotgun (WGS) entry which is preliminary data.</text>
</comment>
<dbReference type="InterPro" id="IPR029058">
    <property type="entry name" value="AB_hydrolase_fold"/>
</dbReference>
<dbReference type="OrthoDB" id="408631at2759"/>
<dbReference type="Pfam" id="PF07859">
    <property type="entry name" value="Abhydrolase_3"/>
    <property type="match status" value="1"/>
</dbReference>
<protein>
    <submittedName>
        <fullName evidence="2">Esterase/lipase</fullName>
    </submittedName>
</protein>
<reference evidence="2 3" key="2">
    <citation type="journal article" date="2021" name="Curr. Genet.">
        <title>Genetic response to nitrogen starvation in the aggressive Eucalyptus foliar pathogen Teratosphaeria destructans.</title>
        <authorList>
            <person name="Havenga M."/>
            <person name="Wingfield B.D."/>
            <person name="Wingfield M.J."/>
            <person name="Dreyer L.L."/>
            <person name="Roets F."/>
            <person name="Aylward J."/>
        </authorList>
    </citation>
    <scope>NUCLEOTIDE SEQUENCE [LARGE SCALE GENOMIC DNA]</scope>
    <source>
        <strain evidence="2">CMW44962</strain>
    </source>
</reference>
<reference evidence="2 3" key="1">
    <citation type="journal article" date="2018" name="IMA Fungus">
        <title>IMA Genome-F 10: Nine draft genome sequences of Claviceps purpurea s.lat., including C. arundinis, C. humidiphila, and C. cf. spartinae, pseudomolecules for the pitch canker pathogen Fusarium circinatum, draft genome of Davidsoniella eucalypti, Grosmannia galeiformis, Quambalaria eucalypti, and Teratosphaeria destructans.</title>
        <authorList>
            <person name="Wingfield B.D."/>
            <person name="Liu M."/>
            <person name="Nguyen H.D."/>
            <person name="Lane F.A."/>
            <person name="Morgan S.W."/>
            <person name="De Vos L."/>
            <person name="Wilken P.M."/>
            <person name="Duong T.A."/>
            <person name="Aylward J."/>
            <person name="Coetzee M.P."/>
            <person name="Dadej K."/>
            <person name="De Beer Z.W."/>
            <person name="Findlay W."/>
            <person name="Havenga M."/>
            <person name="Kolarik M."/>
            <person name="Menzies J.G."/>
            <person name="Naidoo K."/>
            <person name="Pochopski O."/>
            <person name="Shoukouhi P."/>
            <person name="Santana Q.C."/>
            <person name="Seifert K.A."/>
            <person name="Soal N."/>
            <person name="Steenkamp E.T."/>
            <person name="Tatham C.T."/>
            <person name="van der Nest M.A."/>
            <person name="Wingfield M.J."/>
        </authorList>
    </citation>
    <scope>NUCLEOTIDE SEQUENCE [LARGE SCALE GENOMIC DNA]</scope>
    <source>
        <strain evidence="2">CMW44962</strain>
    </source>
</reference>
<dbReference type="InterPro" id="IPR050466">
    <property type="entry name" value="Carboxylest/Gibb_receptor"/>
</dbReference>
<proteinExistence type="predicted"/>
<organism evidence="2 3">
    <name type="scientific">Teratosphaeria destructans</name>
    <dbReference type="NCBI Taxonomy" id="418781"/>
    <lineage>
        <taxon>Eukaryota</taxon>
        <taxon>Fungi</taxon>
        <taxon>Dikarya</taxon>
        <taxon>Ascomycota</taxon>
        <taxon>Pezizomycotina</taxon>
        <taxon>Dothideomycetes</taxon>
        <taxon>Dothideomycetidae</taxon>
        <taxon>Mycosphaerellales</taxon>
        <taxon>Teratosphaeriaceae</taxon>
        <taxon>Teratosphaeria</taxon>
    </lineage>
</organism>
<name>A0A9W7SXE1_9PEZI</name>
<dbReference type="InterPro" id="IPR013094">
    <property type="entry name" value="AB_hydrolase_3"/>
</dbReference>
<gene>
    <name evidence="2" type="ORF">Tdes44962_MAKER07987</name>
</gene>
<dbReference type="Gene3D" id="3.40.50.1820">
    <property type="entry name" value="alpha/beta hydrolase"/>
    <property type="match status" value="1"/>
</dbReference>